<evidence type="ECO:0008006" key="4">
    <source>
        <dbReference type="Google" id="ProtNLM"/>
    </source>
</evidence>
<name>A0A5C5BEK1_9MICO</name>
<dbReference type="Proteomes" id="UP000313849">
    <property type="component" value="Unassembled WGS sequence"/>
</dbReference>
<evidence type="ECO:0000313" key="3">
    <source>
        <dbReference type="Proteomes" id="UP000313849"/>
    </source>
</evidence>
<dbReference type="AlphaFoldDB" id="A0A5C5BEK1"/>
<accession>A0A5C5BEK1</accession>
<gene>
    <name evidence="2" type="ORF">FH969_06475</name>
</gene>
<feature type="transmembrane region" description="Helical" evidence="1">
    <location>
        <begin position="63"/>
        <end position="82"/>
    </location>
</feature>
<comment type="caution">
    <text evidence="2">The sequence shown here is derived from an EMBL/GenBank/DDBJ whole genome shotgun (WGS) entry which is preliminary data.</text>
</comment>
<keyword evidence="1" id="KW-0472">Membrane</keyword>
<keyword evidence="3" id="KW-1185">Reference proteome</keyword>
<dbReference type="EMBL" id="VENP01000018">
    <property type="protein sequence ID" value="TNU74964.1"/>
    <property type="molecule type" value="Genomic_DNA"/>
</dbReference>
<keyword evidence="1" id="KW-1133">Transmembrane helix</keyword>
<dbReference type="RefSeq" id="WP_108719271.1">
    <property type="nucleotide sequence ID" value="NZ_VENP01000018.1"/>
</dbReference>
<feature type="transmembrane region" description="Helical" evidence="1">
    <location>
        <begin position="39"/>
        <end position="57"/>
    </location>
</feature>
<reference evidence="2 3" key="1">
    <citation type="submission" date="2019-06" db="EMBL/GenBank/DDBJ databases">
        <title>Draft genome sequence of Miniimonas arenae KCTC 19750T isolated from sea sand.</title>
        <authorList>
            <person name="Park S.-J."/>
        </authorList>
    </citation>
    <scope>NUCLEOTIDE SEQUENCE [LARGE SCALE GENOMIC DNA]</scope>
    <source>
        <strain evidence="2 3">KCTC 19750</strain>
    </source>
</reference>
<evidence type="ECO:0000256" key="1">
    <source>
        <dbReference type="SAM" id="Phobius"/>
    </source>
</evidence>
<evidence type="ECO:0000313" key="2">
    <source>
        <dbReference type="EMBL" id="TNU74964.1"/>
    </source>
</evidence>
<dbReference type="OrthoDB" id="3830423at2"/>
<feature type="transmembrane region" description="Helical" evidence="1">
    <location>
        <begin position="6"/>
        <end position="27"/>
    </location>
</feature>
<organism evidence="2 3">
    <name type="scientific">Miniimonas arenae</name>
    <dbReference type="NCBI Taxonomy" id="676201"/>
    <lineage>
        <taxon>Bacteria</taxon>
        <taxon>Bacillati</taxon>
        <taxon>Actinomycetota</taxon>
        <taxon>Actinomycetes</taxon>
        <taxon>Micrococcales</taxon>
        <taxon>Beutenbergiaceae</taxon>
        <taxon>Miniimonas</taxon>
    </lineage>
</organism>
<proteinExistence type="predicted"/>
<protein>
    <recommendedName>
        <fullName evidence="4">Fe-S protein</fullName>
    </recommendedName>
</protein>
<feature type="transmembrane region" description="Helical" evidence="1">
    <location>
        <begin position="94"/>
        <end position="114"/>
    </location>
</feature>
<sequence length="116" mass="12030">MHVLVGILIALHLIGWAISLGALLATMKQPRILSGVLHGLYLALATGLAVTGIGGAQGWDLNYVKLGIKLVIAVVVLALGIVGKNQPERVTKGWLGGMAGLIVVNVFLAVLWSGES</sequence>
<keyword evidence="1" id="KW-0812">Transmembrane</keyword>